<dbReference type="AlphaFoldDB" id="A0A4Y7QDF1"/>
<evidence type="ECO:0000313" key="2">
    <source>
        <dbReference type="EMBL" id="TDL25376.1"/>
    </source>
</evidence>
<proteinExistence type="predicted"/>
<feature type="compositionally biased region" description="Low complexity" evidence="1">
    <location>
        <begin position="148"/>
        <end position="157"/>
    </location>
</feature>
<evidence type="ECO:0000313" key="3">
    <source>
        <dbReference type="Proteomes" id="UP000294933"/>
    </source>
</evidence>
<dbReference type="VEuPathDB" id="FungiDB:BD410DRAFT_826633"/>
<feature type="region of interest" description="Disordered" evidence="1">
    <location>
        <begin position="38"/>
        <end position="60"/>
    </location>
</feature>
<gene>
    <name evidence="2" type="ORF">BD410DRAFT_826633</name>
</gene>
<dbReference type="EMBL" id="ML170164">
    <property type="protein sequence ID" value="TDL25376.1"/>
    <property type="molecule type" value="Genomic_DNA"/>
</dbReference>
<sequence length="200" mass="21356">MPMVKLFQHTVKLSKIQTSENVLVTSQIFHIEYSTHPANTSTSGGKRANLHGAGYANNQPRPDHRAALEEAHRPMPASIAIQGSDTQKGAHRMGAPDTPSPRKIAAQQQVAMACQNATVAGSDPNTTRHTQRRNGNGSTGERWAARESVSSPSSTTSNHRALATPGCSQTYIVCRGRGAWGRGRPSVELVSPDLVAIAES</sequence>
<dbReference type="Proteomes" id="UP000294933">
    <property type="component" value="Unassembled WGS sequence"/>
</dbReference>
<feature type="compositionally biased region" description="Polar residues" evidence="1">
    <location>
        <begin position="118"/>
        <end position="136"/>
    </location>
</feature>
<organism evidence="2 3">
    <name type="scientific">Rickenella mellea</name>
    <dbReference type="NCBI Taxonomy" id="50990"/>
    <lineage>
        <taxon>Eukaryota</taxon>
        <taxon>Fungi</taxon>
        <taxon>Dikarya</taxon>
        <taxon>Basidiomycota</taxon>
        <taxon>Agaricomycotina</taxon>
        <taxon>Agaricomycetes</taxon>
        <taxon>Hymenochaetales</taxon>
        <taxon>Rickenellaceae</taxon>
        <taxon>Rickenella</taxon>
    </lineage>
</organism>
<feature type="region of interest" description="Disordered" evidence="1">
    <location>
        <begin position="81"/>
        <end position="105"/>
    </location>
</feature>
<keyword evidence="3" id="KW-1185">Reference proteome</keyword>
<name>A0A4Y7QDF1_9AGAM</name>
<reference evidence="2 3" key="1">
    <citation type="submission" date="2018-06" db="EMBL/GenBank/DDBJ databases">
        <title>A transcriptomic atlas of mushroom development highlights an independent origin of complex multicellularity.</title>
        <authorList>
            <consortium name="DOE Joint Genome Institute"/>
            <person name="Krizsan K."/>
            <person name="Almasi E."/>
            <person name="Merenyi Z."/>
            <person name="Sahu N."/>
            <person name="Viragh M."/>
            <person name="Koszo T."/>
            <person name="Mondo S."/>
            <person name="Kiss B."/>
            <person name="Balint B."/>
            <person name="Kues U."/>
            <person name="Barry K."/>
            <person name="Hegedus J.C."/>
            <person name="Henrissat B."/>
            <person name="Johnson J."/>
            <person name="Lipzen A."/>
            <person name="Ohm R."/>
            <person name="Nagy I."/>
            <person name="Pangilinan J."/>
            <person name="Yan J."/>
            <person name="Xiong Y."/>
            <person name="Grigoriev I.V."/>
            <person name="Hibbett D.S."/>
            <person name="Nagy L.G."/>
        </authorList>
    </citation>
    <scope>NUCLEOTIDE SEQUENCE [LARGE SCALE GENOMIC DNA]</scope>
    <source>
        <strain evidence="2 3">SZMC22713</strain>
    </source>
</reference>
<evidence type="ECO:0000256" key="1">
    <source>
        <dbReference type="SAM" id="MobiDB-lite"/>
    </source>
</evidence>
<feature type="region of interest" description="Disordered" evidence="1">
    <location>
        <begin position="118"/>
        <end position="162"/>
    </location>
</feature>
<protein>
    <submittedName>
        <fullName evidence="2">Uncharacterized protein</fullName>
    </submittedName>
</protein>
<accession>A0A4Y7QDF1</accession>